<dbReference type="RefSeq" id="WP_007241930.1">
    <property type="nucleotide sequence ID" value="NZ_AFUV01000006.1"/>
</dbReference>
<reference evidence="1 2" key="1">
    <citation type="submission" date="2011-07" db="EMBL/GenBank/DDBJ databases">
        <authorList>
            <person name="Harkins D.M."/>
            <person name="Madupu R."/>
            <person name="Durkin A.S."/>
            <person name="Torralba M."/>
            <person name="Methe B."/>
            <person name="Sutton G.G."/>
            <person name="Nelson K.E."/>
        </authorList>
    </citation>
    <scope>NUCLEOTIDE SEQUENCE [LARGE SCALE GENOMIC DNA]</scope>
    <source>
        <strain evidence="1 2">HK 85</strain>
    </source>
</reference>
<dbReference type="AlphaFoldDB" id="F9Q7H3"/>
<evidence type="ECO:0000313" key="2">
    <source>
        <dbReference type="Proteomes" id="UP000006235"/>
    </source>
</evidence>
<name>F9Q7H3_9PAST</name>
<protein>
    <submittedName>
        <fullName evidence="1">Uncharacterized protein</fullName>
    </submittedName>
</protein>
<comment type="caution">
    <text evidence="1">The sequence shown here is derived from an EMBL/GenBank/DDBJ whole genome shotgun (WGS) entry which is preliminary data.</text>
</comment>
<proteinExistence type="predicted"/>
<dbReference type="Proteomes" id="UP000006235">
    <property type="component" value="Unassembled WGS sequence"/>
</dbReference>
<organism evidence="1 2">
    <name type="scientific">Haemophilus pittmaniae HK 85</name>
    <dbReference type="NCBI Taxonomy" id="1035188"/>
    <lineage>
        <taxon>Bacteria</taxon>
        <taxon>Pseudomonadati</taxon>
        <taxon>Pseudomonadota</taxon>
        <taxon>Gammaproteobacteria</taxon>
        <taxon>Pasteurellales</taxon>
        <taxon>Pasteurellaceae</taxon>
        <taxon>Haemophilus</taxon>
    </lineage>
</organism>
<gene>
    <name evidence="1" type="ORF">HMPREF9952_0217</name>
</gene>
<dbReference type="STRING" id="1035188.HMPREF9952_0217"/>
<accession>F9Q7H3</accession>
<sequence length="250" mass="29361">MGGILNAHLENIRYILTLGDAEKVIFHSSNDMLVKKGVFDYVKNRKNIFNQRPISEDSFWWVGRRALKDLPMMNFFNNHLLGSQIEGSMYEISLLEELIKEVDKNPNLLKSNRQYPKEEIIFSSFANKKNIENNGLPYIFSEVHRFDHTFFKYINKYLALFDRNGITYKALKYIINLLVLRLLKYQINIRDINAIVDSNAEYFKGYTELIDGKNIKWSVFDINNIFGVKRVSRDMQNTIRISINNINGDL</sequence>
<evidence type="ECO:0000313" key="1">
    <source>
        <dbReference type="EMBL" id="EGV06488.1"/>
    </source>
</evidence>
<dbReference type="EMBL" id="AFUV01000006">
    <property type="protein sequence ID" value="EGV06488.1"/>
    <property type="molecule type" value="Genomic_DNA"/>
</dbReference>